<dbReference type="InterPro" id="IPR042252">
    <property type="entry name" value="MtfA_N"/>
</dbReference>
<dbReference type="EMBL" id="JBBUTF010000017">
    <property type="protein sequence ID" value="MEK8027937.1"/>
    <property type="molecule type" value="Genomic_DNA"/>
</dbReference>
<dbReference type="CDD" id="cd20169">
    <property type="entry name" value="Peptidase_M90_mtfA"/>
    <property type="match status" value="1"/>
</dbReference>
<dbReference type="Gene3D" id="1.10.472.150">
    <property type="entry name" value="Glucose-regulated metallo-peptidase M90, N-terminal domain"/>
    <property type="match status" value="1"/>
</dbReference>
<name>A0ABU9BDE5_9BURK</name>
<gene>
    <name evidence="1" type="ORF">AACH11_18405</name>
</gene>
<proteinExistence type="predicted"/>
<comment type="caution">
    <text evidence="1">The sequence shown here is derived from an EMBL/GenBank/DDBJ whole genome shotgun (WGS) entry which is preliminary data.</text>
</comment>
<dbReference type="InterPro" id="IPR010384">
    <property type="entry name" value="MtfA_fam"/>
</dbReference>
<dbReference type="InterPro" id="IPR024079">
    <property type="entry name" value="MetalloPept_cat_dom_sf"/>
</dbReference>
<accession>A0ABU9BDE5</accession>
<dbReference type="PANTHER" id="PTHR30164:SF2">
    <property type="entry name" value="PROTEIN MTFA"/>
    <property type="match status" value="1"/>
</dbReference>
<sequence>MSGAPPWWRDPLGCWRRHRLQRALARRAIPEPLWQQTMLRLPFIAVRPPQDLQRLRTLCSLFLDRKQFSGAGGLEITDEIALAIAMQACLPVLGLGLAAYDGFVGIVVHPDGVIVTRQHLSDDGVVHEYEETLAGEAVAGGPLMLSWRDVQAAGAGDGARPEPYSVVIHEFAHVLDMGDGQADGVPPLPGGAAARARWQATLERCWRQFCRAVDEGRDTLLDPYAAEAPEEFFAVASEAFFVCPQALREASPSLYRLLAGYYRQDPAPP</sequence>
<dbReference type="Gene3D" id="3.40.390.10">
    <property type="entry name" value="Collagenase (Catalytic Domain)"/>
    <property type="match status" value="1"/>
</dbReference>
<dbReference type="SUPFAM" id="SSF55486">
    <property type="entry name" value="Metalloproteases ('zincins'), catalytic domain"/>
    <property type="match status" value="1"/>
</dbReference>
<organism evidence="1 2">
    <name type="scientific">Pseudaquabacterium rugosum</name>
    <dbReference type="NCBI Taxonomy" id="2984194"/>
    <lineage>
        <taxon>Bacteria</taxon>
        <taxon>Pseudomonadati</taxon>
        <taxon>Pseudomonadota</taxon>
        <taxon>Betaproteobacteria</taxon>
        <taxon>Burkholderiales</taxon>
        <taxon>Sphaerotilaceae</taxon>
        <taxon>Pseudaquabacterium</taxon>
    </lineage>
</organism>
<protein>
    <submittedName>
        <fullName evidence="1">M90 family metallopeptidase</fullName>
    </submittedName>
</protein>
<keyword evidence="2" id="KW-1185">Reference proteome</keyword>
<evidence type="ECO:0000313" key="1">
    <source>
        <dbReference type="EMBL" id="MEK8027937.1"/>
    </source>
</evidence>
<dbReference type="RefSeq" id="WP_341375715.1">
    <property type="nucleotide sequence ID" value="NZ_JBBUTF010000017.1"/>
</dbReference>
<dbReference type="PANTHER" id="PTHR30164">
    <property type="entry name" value="MTFA PEPTIDASE"/>
    <property type="match status" value="1"/>
</dbReference>
<dbReference type="Pfam" id="PF06167">
    <property type="entry name" value="Peptidase_M90"/>
    <property type="match status" value="1"/>
</dbReference>
<evidence type="ECO:0000313" key="2">
    <source>
        <dbReference type="Proteomes" id="UP001368500"/>
    </source>
</evidence>
<dbReference type="Proteomes" id="UP001368500">
    <property type="component" value="Unassembled WGS sequence"/>
</dbReference>
<reference evidence="1 2" key="1">
    <citation type="submission" date="2024-04" db="EMBL/GenBank/DDBJ databases">
        <title>Novel species of the genus Ideonella isolated from streams.</title>
        <authorList>
            <person name="Lu H."/>
        </authorList>
    </citation>
    <scope>NUCLEOTIDE SEQUENCE [LARGE SCALE GENOMIC DNA]</scope>
    <source>
        <strain evidence="1 2">BYS139W</strain>
    </source>
</reference>